<dbReference type="KEGG" id="cyj:Cyan7822_0227"/>
<dbReference type="EMBL" id="CP002198">
    <property type="protein sequence ID" value="ADN12276.1"/>
    <property type="molecule type" value="Genomic_DNA"/>
</dbReference>
<keyword evidence="3" id="KW-1185">Reference proteome</keyword>
<keyword evidence="1" id="KW-0812">Transmembrane</keyword>
<dbReference type="AlphaFoldDB" id="E0UJN2"/>
<name>E0UJN2_GLOV7</name>
<dbReference type="Proteomes" id="UP000008206">
    <property type="component" value="Chromosome"/>
</dbReference>
<proteinExistence type="predicted"/>
<dbReference type="OrthoDB" id="9911051at2"/>
<organism evidence="2 3">
    <name type="scientific">Gloeothece verrucosa (strain PCC 7822)</name>
    <name type="common">Cyanothece sp. (strain PCC 7822)</name>
    <dbReference type="NCBI Taxonomy" id="497965"/>
    <lineage>
        <taxon>Bacteria</taxon>
        <taxon>Bacillati</taxon>
        <taxon>Cyanobacteriota</taxon>
        <taxon>Cyanophyceae</taxon>
        <taxon>Oscillatoriophycideae</taxon>
        <taxon>Chroococcales</taxon>
        <taxon>Aphanothecaceae</taxon>
        <taxon>Gloeothece</taxon>
        <taxon>Gloeothece verrucosa</taxon>
    </lineage>
</organism>
<keyword evidence="1" id="KW-0472">Membrane</keyword>
<dbReference type="RefSeq" id="WP_013320386.1">
    <property type="nucleotide sequence ID" value="NC_014501.1"/>
</dbReference>
<feature type="transmembrane region" description="Helical" evidence="1">
    <location>
        <begin position="28"/>
        <end position="48"/>
    </location>
</feature>
<evidence type="ECO:0000256" key="1">
    <source>
        <dbReference type="SAM" id="Phobius"/>
    </source>
</evidence>
<sequence length="76" mass="8872">MGELSISTQNINGRKVDSYLFWLRVKNLLSTGFFVTVFGSFLLMVMFYRFHGLDNKSFSTFEKAQENSLLENHQKI</sequence>
<evidence type="ECO:0000313" key="2">
    <source>
        <dbReference type="EMBL" id="ADN12276.1"/>
    </source>
</evidence>
<dbReference type="eggNOG" id="ENOG5030WD5">
    <property type="taxonomic scope" value="Bacteria"/>
</dbReference>
<reference evidence="3" key="1">
    <citation type="journal article" date="2011" name="MBio">
        <title>Novel metabolic attributes of the genus Cyanothece, comprising a group of unicellular nitrogen-fixing Cyanobacteria.</title>
        <authorList>
            <person name="Bandyopadhyay A."/>
            <person name="Elvitigala T."/>
            <person name="Welsh E."/>
            <person name="Stockel J."/>
            <person name="Liberton M."/>
            <person name="Min H."/>
            <person name="Sherman L.A."/>
            <person name="Pakrasi H.B."/>
        </authorList>
    </citation>
    <scope>NUCLEOTIDE SEQUENCE [LARGE SCALE GENOMIC DNA]</scope>
    <source>
        <strain evidence="3">PCC 7822</strain>
    </source>
</reference>
<keyword evidence="1" id="KW-1133">Transmembrane helix</keyword>
<evidence type="ECO:0000313" key="3">
    <source>
        <dbReference type="Proteomes" id="UP000008206"/>
    </source>
</evidence>
<protein>
    <submittedName>
        <fullName evidence="2">Uncharacterized protein</fullName>
    </submittedName>
</protein>
<accession>E0UJN2</accession>
<gene>
    <name evidence="2" type="ordered locus">Cyan7822_0227</name>
</gene>
<dbReference type="HOGENOM" id="CLU_198870_0_0_3"/>